<dbReference type="AlphaFoldDB" id="A0A3G2L858"/>
<feature type="transmembrane region" description="Helical" evidence="1">
    <location>
        <begin position="83"/>
        <end position="104"/>
    </location>
</feature>
<dbReference type="RefSeq" id="WP_121849374.1">
    <property type="nucleotide sequence ID" value="NZ_CP032050.1"/>
</dbReference>
<dbReference type="InterPro" id="IPR003675">
    <property type="entry name" value="Rce1/LyrA-like_dom"/>
</dbReference>
<dbReference type="GO" id="GO:0008237">
    <property type="term" value="F:metallopeptidase activity"/>
    <property type="evidence" value="ECO:0007669"/>
    <property type="project" value="UniProtKB-KW"/>
</dbReference>
<evidence type="ECO:0000313" key="3">
    <source>
        <dbReference type="EMBL" id="AYN68361.1"/>
    </source>
</evidence>
<sequence>MGVSGKLKNRPPIKRMTKNFYLILFLFTSVLLLGFYFTSEIKDFLLAHLGHLGIMLVSGLLLVAPNKGKLPKKQSSSFMVDHIFGVITGTLGLLCLGNFIPVLATKLAGIEMSRFTKSAEFNRILIIVISISIFEEILFRRILAQKINNSLGFKKAIWISALIFGLVHIYSDTGILNASIAGGIFAYIYLKTNNIYLSISAHLSYNLTTYFLTPVFIKNFDGINKYSIIVSFIITGVILIFGMTRILNKKANG</sequence>
<keyword evidence="1" id="KW-0472">Membrane</keyword>
<feature type="domain" description="CAAX prenyl protease 2/Lysostaphin resistance protein A-like" evidence="2">
    <location>
        <begin position="123"/>
        <end position="207"/>
    </location>
</feature>
<name>A0A3G2L858_9FLAO</name>
<dbReference type="GO" id="GO:0006508">
    <property type="term" value="P:proteolysis"/>
    <property type="evidence" value="ECO:0007669"/>
    <property type="project" value="UniProtKB-KW"/>
</dbReference>
<evidence type="ECO:0000259" key="2">
    <source>
        <dbReference type="Pfam" id="PF02517"/>
    </source>
</evidence>
<evidence type="ECO:0000313" key="4">
    <source>
        <dbReference type="Proteomes" id="UP000276309"/>
    </source>
</evidence>
<reference evidence="3 4" key="1">
    <citation type="submission" date="2018-08" db="EMBL/GenBank/DDBJ databases">
        <title>The reduced genetic potential of extracellular carbohydrate catabolism in Euzebyella marina RN62, a Flavobacteriia bacterium isolated from the hadal water.</title>
        <authorList>
            <person name="Xue C."/>
        </authorList>
    </citation>
    <scope>NUCLEOTIDE SEQUENCE [LARGE SCALE GENOMIC DNA]</scope>
    <source>
        <strain evidence="3 4">RN62</strain>
    </source>
</reference>
<keyword evidence="4" id="KW-1185">Reference proteome</keyword>
<dbReference type="InterPro" id="IPR052710">
    <property type="entry name" value="CAAX_protease"/>
</dbReference>
<dbReference type="PANTHER" id="PTHR36435">
    <property type="entry name" value="SLR1288 PROTEIN"/>
    <property type="match status" value="1"/>
</dbReference>
<dbReference type="GO" id="GO:0004175">
    <property type="term" value="F:endopeptidase activity"/>
    <property type="evidence" value="ECO:0007669"/>
    <property type="project" value="UniProtKB-ARBA"/>
</dbReference>
<feature type="transmembrane region" description="Helical" evidence="1">
    <location>
        <begin position="156"/>
        <end position="189"/>
    </location>
</feature>
<feature type="transmembrane region" description="Helical" evidence="1">
    <location>
        <begin position="124"/>
        <end position="144"/>
    </location>
</feature>
<dbReference type="KEGG" id="emar:D1013_13725"/>
<dbReference type="Proteomes" id="UP000276309">
    <property type="component" value="Chromosome"/>
</dbReference>
<evidence type="ECO:0000256" key="1">
    <source>
        <dbReference type="SAM" id="Phobius"/>
    </source>
</evidence>
<proteinExistence type="predicted"/>
<dbReference type="Pfam" id="PF02517">
    <property type="entry name" value="Rce1-like"/>
    <property type="match status" value="1"/>
</dbReference>
<dbReference type="GO" id="GO:0080120">
    <property type="term" value="P:CAAX-box protein maturation"/>
    <property type="evidence" value="ECO:0007669"/>
    <property type="project" value="UniProtKB-ARBA"/>
</dbReference>
<keyword evidence="3" id="KW-0645">Protease</keyword>
<keyword evidence="3" id="KW-0378">Hydrolase</keyword>
<gene>
    <name evidence="3" type="ORF">D1013_13725</name>
</gene>
<dbReference type="EMBL" id="CP032050">
    <property type="protein sequence ID" value="AYN68361.1"/>
    <property type="molecule type" value="Genomic_DNA"/>
</dbReference>
<accession>A0A3G2L858</accession>
<feature type="transmembrane region" description="Helical" evidence="1">
    <location>
        <begin position="44"/>
        <end position="63"/>
    </location>
</feature>
<feature type="transmembrane region" description="Helical" evidence="1">
    <location>
        <begin position="20"/>
        <end position="38"/>
    </location>
</feature>
<keyword evidence="3" id="KW-0482">Metalloprotease</keyword>
<feature type="transmembrane region" description="Helical" evidence="1">
    <location>
        <begin position="228"/>
        <end position="247"/>
    </location>
</feature>
<protein>
    <submittedName>
        <fullName evidence="3">CPBP family intramembrane metalloprotease</fullName>
    </submittedName>
</protein>
<dbReference type="PANTHER" id="PTHR36435:SF1">
    <property type="entry name" value="CAAX AMINO TERMINAL PROTEASE FAMILY PROTEIN"/>
    <property type="match status" value="1"/>
</dbReference>
<keyword evidence="1" id="KW-0812">Transmembrane</keyword>
<feature type="transmembrane region" description="Helical" evidence="1">
    <location>
        <begin position="195"/>
        <end position="216"/>
    </location>
</feature>
<dbReference type="OrthoDB" id="1433379at2"/>
<keyword evidence="1" id="KW-1133">Transmembrane helix</keyword>
<organism evidence="3 4">
    <name type="scientific">Euzebyella marina</name>
    <dbReference type="NCBI Taxonomy" id="1761453"/>
    <lineage>
        <taxon>Bacteria</taxon>
        <taxon>Pseudomonadati</taxon>
        <taxon>Bacteroidota</taxon>
        <taxon>Flavobacteriia</taxon>
        <taxon>Flavobacteriales</taxon>
        <taxon>Flavobacteriaceae</taxon>
        <taxon>Euzebyella</taxon>
    </lineage>
</organism>